<feature type="compositionally biased region" description="Polar residues" evidence="2">
    <location>
        <begin position="272"/>
        <end position="283"/>
    </location>
</feature>
<reference evidence="4" key="2">
    <citation type="submission" date="2025-08" db="UniProtKB">
        <authorList>
            <consortium name="RefSeq"/>
        </authorList>
    </citation>
    <scope>IDENTIFICATION</scope>
    <source>
        <tissue evidence="4">Leaf</tissue>
    </source>
</reference>
<dbReference type="Proteomes" id="UP000087766">
    <property type="component" value="Chromosome 10"/>
</dbReference>
<proteinExistence type="predicted"/>
<dbReference type="RefSeq" id="XP_014518188.1">
    <property type="nucleotide sequence ID" value="XM_014662702.2"/>
</dbReference>
<organism evidence="3 4">
    <name type="scientific">Vigna radiata var. radiata</name>
    <name type="common">Mung bean</name>
    <name type="synonym">Phaseolus aureus</name>
    <dbReference type="NCBI Taxonomy" id="3916"/>
    <lineage>
        <taxon>Eukaryota</taxon>
        <taxon>Viridiplantae</taxon>
        <taxon>Streptophyta</taxon>
        <taxon>Embryophyta</taxon>
        <taxon>Tracheophyta</taxon>
        <taxon>Spermatophyta</taxon>
        <taxon>Magnoliopsida</taxon>
        <taxon>eudicotyledons</taxon>
        <taxon>Gunneridae</taxon>
        <taxon>Pentapetalae</taxon>
        <taxon>rosids</taxon>
        <taxon>fabids</taxon>
        <taxon>Fabales</taxon>
        <taxon>Fabaceae</taxon>
        <taxon>Papilionoideae</taxon>
        <taxon>50 kb inversion clade</taxon>
        <taxon>NPAAA clade</taxon>
        <taxon>indigoferoid/millettioid clade</taxon>
        <taxon>Phaseoleae</taxon>
        <taxon>Vigna</taxon>
    </lineage>
</organism>
<evidence type="ECO:0000256" key="2">
    <source>
        <dbReference type="SAM" id="MobiDB-lite"/>
    </source>
</evidence>
<feature type="compositionally biased region" description="Low complexity" evidence="2">
    <location>
        <begin position="244"/>
        <end position="254"/>
    </location>
</feature>
<evidence type="ECO:0000256" key="1">
    <source>
        <dbReference type="SAM" id="Coils"/>
    </source>
</evidence>
<dbReference type="AlphaFoldDB" id="A0A1S3VIJ8"/>
<protein>
    <submittedName>
        <fullName evidence="4">Uncharacterized protein LOC106775558 isoform X1</fullName>
    </submittedName>
</protein>
<sequence length="283" mass="30817">MAPNPESETGSGLRKRNGRSISELISELRDSFLTSDFDRVEKVLLAREERLEAELDEKEREIGFLREKMAIERLGRINAELELEKLRQEKVVRSDNGFGLDCEIVVEREKCNVDGGGEVKGGKVGALGEKERRVAALESEKERNVCEQKKEVVGISGSVSLKTNDGSLGASEAGKIDVITIGSDEDEATLDKKETGNDHQSSAAAFQKNLLTGLTASIGNLKRKFVSSPKLDANVLKGLDSDDSSSSSSSSSSSPFDMDSLPLPKNKKTRTDATSLRLNSLQR</sequence>
<dbReference type="OrthoDB" id="1431337at2759"/>
<dbReference type="SMR" id="A0A1S3VIJ8"/>
<gene>
    <name evidence="4" type="primary">LOC106775558</name>
</gene>
<keyword evidence="3" id="KW-1185">Reference proteome</keyword>
<reference evidence="3" key="1">
    <citation type="journal article" date="2014" name="Nat. Commun.">
        <title>Genome sequence of mungbean and insights into evolution within Vigna species.</title>
        <authorList>
            <person name="Kang Y.J."/>
            <person name="Kim S.K."/>
            <person name="Kim M.Y."/>
            <person name="Lestari P."/>
            <person name="Kim K.H."/>
            <person name="Ha B.K."/>
            <person name="Jun T.H."/>
            <person name="Hwang W.J."/>
            <person name="Lee T."/>
            <person name="Lee J."/>
            <person name="Shim S."/>
            <person name="Yoon M.Y."/>
            <person name="Jang Y.E."/>
            <person name="Han K.S."/>
            <person name="Taeprayoon P."/>
            <person name="Yoon N."/>
            <person name="Somta P."/>
            <person name="Tanya P."/>
            <person name="Kim K.S."/>
            <person name="Gwag J.G."/>
            <person name="Moon J.K."/>
            <person name="Lee Y.H."/>
            <person name="Park B.S."/>
            <person name="Bombarely A."/>
            <person name="Doyle J.J."/>
            <person name="Jackson S.A."/>
            <person name="Schafleitner R."/>
            <person name="Srinives P."/>
            <person name="Varshney R.K."/>
            <person name="Lee S.H."/>
        </authorList>
    </citation>
    <scope>NUCLEOTIDE SEQUENCE [LARGE SCALE GENOMIC DNA]</scope>
    <source>
        <strain evidence="3">cv. VC1973A</strain>
    </source>
</reference>
<evidence type="ECO:0000313" key="4">
    <source>
        <dbReference type="RefSeq" id="XP_014518188.1"/>
    </source>
</evidence>
<dbReference type="GeneID" id="106775558"/>
<feature type="region of interest" description="Disordered" evidence="2">
    <location>
        <begin position="236"/>
        <end position="283"/>
    </location>
</feature>
<feature type="coiled-coil region" evidence="1">
    <location>
        <begin position="41"/>
        <end position="68"/>
    </location>
</feature>
<dbReference type="Gramene" id="Vradi10g02630.1">
    <property type="protein sequence ID" value="Vradi10g02630.1"/>
    <property type="gene ID" value="Vradi10g02630"/>
</dbReference>
<keyword evidence="1" id="KW-0175">Coiled coil</keyword>
<name>A0A1S3VIJ8_VIGRR</name>
<evidence type="ECO:0000313" key="3">
    <source>
        <dbReference type="Proteomes" id="UP000087766"/>
    </source>
</evidence>
<accession>A0A1S3VIJ8</accession>
<dbReference type="KEGG" id="vra:106775558"/>